<sequence length="121" mass="13956">MGDMATTSKAIELNDNFTYGGTGYLNTSEDYMNVYATWETPYNTYVYASMTLQRYEDGVWKNIETKGAYAYYTHQERKHANVQFTNIAKKGTPMRVKLNLHDGNNPNSPSMQTAYSYSWTR</sequence>
<feature type="compositionally biased region" description="Polar residues" evidence="1">
    <location>
        <begin position="102"/>
        <end position="121"/>
    </location>
</feature>
<feature type="region of interest" description="Disordered" evidence="1">
    <location>
        <begin position="99"/>
        <end position="121"/>
    </location>
</feature>
<dbReference type="GeneID" id="40075885"/>
<evidence type="ECO:0000256" key="1">
    <source>
        <dbReference type="SAM" id="MobiDB-lite"/>
    </source>
</evidence>
<organism evidence="2 3">
    <name type="scientific">Geobacillus phage TP-84</name>
    <dbReference type="NCBI Taxonomy" id="1965361"/>
    <lineage>
        <taxon>Viruses</taxon>
        <taxon>Duplodnaviria</taxon>
        <taxon>Heunggongvirae</taxon>
        <taxon>Uroviricota</taxon>
        <taxon>Caudoviricetes</taxon>
        <taxon>Saundersvirus</taxon>
        <taxon>Saundersvirus Tp84</taxon>
    </lineage>
</organism>
<evidence type="ECO:0000313" key="3">
    <source>
        <dbReference type="Proteomes" id="UP000225660"/>
    </source>
</evidence>
<keyword evidence="3" id="KW-1185">Reference proteome</keyword>
<reference evidence="2" key="1">
    <citation type="submission" date="2017-10" db="EMBL/GenBank/DDBJ databases">
        <title>Sequence, genome organization and annotation of the thermophilic 47,7-kb bacterophage TO-84 that infects Geobacillus stearothermophilus.</title>
        <authorList>
            <person name="Skowron P.M."/>
            <person name="Kropinski A."/>
            <person name="Los M."/>
        </authorList>
    </citation>
    <scope>NUCLEOTIDE SEQUENCE [LARGE SCALE GENOMIC DNA]</scope>
</reference>
<accession>A0A1U9WQP2</accession>
<dbReference type="Proteomes" id="UP000225660">
    <property type="component" value="Segment"/>
</dbReference>
<name>A0A1U9WQP2_9CAUD</name>
<dbReference type="KEGG" id="vg:40075885"/>
<proteinExistence type="predicted"/>
<protein>
    <submittedName>
        <fullName evidence="2">Uncharacterized protein</fullName>
    </submittedName>
</protein>
<evidence type="ECO:0000313" key="2">
    <source>
        <dbReference type="EMBL" id="AQY55097.1"/>
    </source>
</evidence>
<dbReference type="EMBL" id="KY565347">
    <property type="protein sequence ID" value="AQY55097.1"/>
    <property type="molecule type" value="Genomic_DNA"/>
</dbReference>
<dbReference type="RefSeq" id="YP_009600123.1">
    <property type="nucleotide sequence ID" value="NC_041918.2"/>
</dbReference>